<dbReference type="PANTHER" id="PTHR32004">
    <property type="entry name" value="TRNA LIGASE"/>
    <property type="match status" value="1"/>
</dbReference>
<dbReference type="Pfam" id="PF09511">
    <property type="entry name" value="RNA_lig_T4_1"/>
    <property type="match status" value="1"/>
</dbReference>
<protein>
    <recommendedName>
        <fullName evidence="1">T4 RNA ligase 1-like N-terminal domain-containing protein</fullName>
    </recommendedName>
</protein>
<comment type="caution">
    <text evidence="2">The sequence shown here is derived from an EMBL/GenBank/DDBJ whole genome shotgun (WGS) entry which is preliminary data.</text>
</comment>
<evidence type="ECO:0000313" key="3">
    <source>
        <dbReference type="Proteomes" id="UP000616885"/>
    </source>
</evidence>
<evidence type="ECO:0000259" key="1">
    <source>
        <dbReference type="Pfam" id="PF09511"/>
    </source>
</evidence>
<accession>A0A8H7TIR0</accession>
<dbReference type="Proteomes" id="UP000616885">
    <property type="component" value="Unassembled WGS sequence"/>
</dbReference>
<gene>
    <name evidence="2" type="ORF">IM811_016253</name>
</gene>
<dbReference type="GO" id="GO:0006388">
    <property type="term" value="P:tRNA splicing, via endonucleolytic cleavage and ligation"/>
    <property type="evidence" value="ECO:0007669"/>
    <property type="project" value="TreeGrafter"/>
</dbReference>
<dbReference type="GO" id="GO:0003972">
    <property type="term" value="F:RNA ligase (ATP) activity"/>
    <property type="evidence" value="ECO:0007669"/>
    <property type="project" value="TreeGrafter"/>
</dbReference>
<reference evidence="2" key="1">
    <citation type="submission" date="2020-10" db="EMBL/GenBank/DDBJ databases">
        <title>High-Quality Genome Resource of Clonostachys rosea strain S41 by Oxford Nanopore Long-Read Sequencing.</title>
        <authorList>
            <person name="Wang H."/>
        </authorList>
    </citation>
    <scope>NUCLEOTIDE SEQUENCE</scope>
    <source>
        <strain evidence="2">S41</strain>
    </source>
</reference>
<evidence type="ECO:0000313" key="2">
    <source>
        <dbReference type="EMBL" id="KAF9750226.1"/>
    </source>
</evidence>
<proteinExistence type="predicted"/>
<dbReference type="PANTHER" id="PTHR32004:SF1">
    <property type="entry name" value="TRNA LIGASE"/>
    <property type="match status" value="1"/>
</dbReference>
<dbReference type="EMBL" id="JADCTT010000007">
    <property type="protein sequence ID" value="KAF9750226.1"/>
    <property type="molecule type" value="Genomic_DNA"/>
</dbReference>
<feature type="domain" description="T4 RNA ligase 1-like N-terminal" evidence="1">
    <location>
        <begin position="69"/>
        <end position="122"/>
    </location>
</feature>
<organism evidence="2 3">
    <name type="scientific">Bionectria ochroleuca</name>
    <name type="common">Gliocladium roseum</name>
    <dbReference type="NCBI Taxonomy" id="29856"/>
    <lineage>
        <taxon>Eukaryota</taxon>
        <taxon>Fungi</taxon>
        <taxon>Dikarya</taxon>
        <taxon>Ascomycota</taxon>
        <taxon>Pezizomycotina</taxon>
        <taxon>Sordariomycetes</taxon>
        <taxon>Hypocreomycetidae</taxon>
        <taxon>Hypocreales</taxon>
        <taxon>Bionectriaceae</taxon>
        <taxon>Clonostachys</taxon>
    </lineage>
</organism>
<name>A0A8H7TIR0_BIOOC</name>
<dbReference type="GO" id="GO:0005634">
    <property type="term" value="C:nucleus"/>
    <property type="evidence" value="ECO:0007669"/>
    <property type="project" value="TreeGrafter"/>
</dbReference>
<dbReference type="InterPro" id="IPR019039">
    <property type="entry name" value="T4-Rnl1-like_N"/>
</dbReference>
<sequence>MDTAPYIAQNPEEVKNMILALEQACDRKKKGGFSCKKTSFHVKDSPTGLKVDSWKMHDWDYKRRDLPTYARGLFTSRLRNGNKEISVRGYDKFFNTDEVEETKWPKILTRTKAPYELTLKENVYHFHCRP</sequence>
<dbReference type="AlphaFoldDB" id="A0A8H7TIR0"/>